<dbReference type="PANTHER" id="PTHR13887:SF41">
    <property type="entry name" value="THIOREDOXIN SUPERFAMILY PROTEIN"/>
    <property type="match status" value="1"/>
</dbReference>
<evidence type="ECO:0000313" key="2">
    <source>
        <dbReference type="EMBL" id="MCK8489914.1"/>
    </source>
</evidence>
<reference evidence="2" key="1">
    <citation type="submission" date="2022-04" db="EMBL/GenBank/DDBJ databases">
        <authorList>
            <person name="Seo M.-J."/>
        </authorList>
    </citation>
    <scope>NUCLEOTIDE SEQUENCE</scope>
    <source>
        <strain evidence="2">MBLB2552</strain>
    </source>
</reference>
<dbReference type="Gene3D" id="3.40.30.10">
    <property type="entry name" value="Glutaredoxin"/>
    <property type="match status" value="1"/>
</dbReference>
<dbReference type="Proteomes" id="UP001139534">
    <property type="component" value="Unassembled WGS sequence"/>
</dbReference>
<comment type="caution">
    <text evidence="2">The sequence shown here is derived from an EMBL/GenBank/DDBJ whole genome shotgun (WGS) entry which is preliminary data.</text>
</comment>
<keyword evidence="3" id="KW-1185">Reference proteome</keyword>
<proteinExistence type="predicted"/>
<dbReference type="GO" id="GO:0016491">
    <property type="term" value="F:oxidoreductase activity"/>
    <property type="evidence" value="ECO:0007669"/>
    <property type="project" value="InterPro"/>
</dbReference>
<evidence type="ECO:0000313" key="3">
    <source>
        <dbReference type="Proteomes" id="UP001139534"/>
    </source>
</evidence>
<dbReference type="InterPro" id="IPR001853">
    <property type="entry name" value="DSBA-like_thioredoxin_dom"/>
</dbReference>
<dbReference type="AlphaFoldDB" id="A0A9X1Y359"/>
<gene>
    <name evidence="2" type="ORF">M0651_22335</name>
</gene>
<sequence>MKVEIWSDIVCPFCYIGKRRFEAGLHEFSQRDEVEIVHRSFELDPSIPIHPEKTLFEIAAAKYGTTPESTKKDSIAVTERAKKEGLIFNYESVKHTNSMDSHRLILFARDFGKENVVLELLYKAYFTDSLHIGERETLLSISEHAGLDRLETANMLDSDRYRDAVREDERIASKLGIRGVPFYLVDGKYAVSGAQPAAVFAEALQNAWEERAKEKNKAAEEDAGMCTDGFC</sequence>
<dbReference type="SUPFAM" id="SSF52833">
    <property type="entry name" value="Thioredoxin-like"/>
    <property type="match status" value="1"/>
</dbReference>
<organism evidence="2 3">
    <name type="scientific">Paenibacillus mellifer</name>
    <dbReference type="NCBI Taxonomy" id="2937794"/>
    <lineage>
        <taxon>Bacteria</taxon>
        <taxon>Bacillati</taxon>
        <taxon>Bacillota</taxon>
        <taxon>Bacilli</taxon>
        <taxon>Bacillales</taxon>
        <taxon>Paenibacillaceae</taxon>
        <taxon>Paenibacillus</taxon>
    </lineage>
</organism>
<dbReference type="EMBL" id="JALPRK010000032">
    <property type="protein sequence ID" value="MCK8489914.1"/>
    <property type="molecule type" value="Genomic_DNA"/>
</dbReference>
<name>A0A9X1Y359_9BACL</name>
<dbReference type="InterPro" id="IPR036249">
    <property type="entry name" value="Thioredoxin-like_sf"/>
</dbReference>
<accession>A0A9X1Y359</accession>
<dbReference type="PANTHER" id="PTHR13887">
    <property type="entry name" value="GLUTATHIONE S-TRANSFERASE KAPPA"/>
    <property type="match status" value="1"/>
</dbReference>
<dbReference type="RefSeq" id="WP_248553895.1">
    <property type="nucleotide sequence ID" value="NZ_JALPRK010000032.1"/>
</dbReference>
<protein>
    <submittedName>
        <fullName evidence="2">DsbA family oxidoreductase</fullName>
    </submittedName>
</protein>
<dbReference type="CDD" id="cd03024">
    <property type="entry name" value="DsbA_FrnE"/>
    <property type="match status" value="1"/>
</dbReference>
<dbReference type="Pfam" id="PF01323">
    <property type="entry name" value="DSBA"/>
    <property type="match status" value="1"/>
</dbReference>
<feature type="domain" description="DSBA-like thioredoxin" evidence="1">
    <location>
        <begin position="3"/>
        <end position="205"/>
    </location>
</feature>
<evidence type="ECO:0000259" key="1">
    <source>
        <dbReference type="Pfam" id="PF01323"/>
    </source>
</evidence>